<evidence type="ECO:0000313" key="1">
    <source>
        <dbReference type="EMBL" id="MDX8488343.1"/>
    </source>
</evidence>
<keyword evidence="2" id="KW-1185">Reference proteome</keyword>
<organism evidence="1 2">
    <name type="scientific">Mesorhizobium humile</name>
    <dbReference type="NCBI Taxonomy" id="3072313"/>
    <lineage>
        <taxon>Bacteria</taxon>
        <taxon>Pseudomonadati</taxon>
        <taxon>Pseudomonadota</taxon>
        <taxon>Alphaproteobacteria</taxon>
        <taxon>Hyphomicrobiales</taxon>
        <taxon>Phyllobacteriaceae</taxon>
        <taxon>Mesorhizobium</taxon>
    </lineage>
</organism>
<dbReference type="PANTHER" id="PTHR37319:SF1">
    <property type="entry name" value="TRANSPOSASE TN5 DIMERISATION DOMAIN-CONTAINING PROTEIN"/>
    <property type="match status" value="1"/>
</dbReference>
<dbReference type="Gene3D" id="3.90.350.10">
    <property type="entry name" value="Transposase Inhibitor Protein From Tn5, Chain A, domain 1"/>
    <property type="match status" value="1"/>
</dbReference>
<sequence>MANEPPCAAHVVEIRNDKGDAVTVALDVKFRAIHVLRPIGKQKRYPPLTLTYIHARERDQPTDRDRVEWRLVTNLPVHSAEQAIEQLSWYALRWKIEVFHKIMKAGCRAEEVKLRTAELLVNRKRCTKAPCNRPVNMELSRHDIGTCRGRCGRRDQRRRGG</sequence>
<evidence type="ECO:0000313" key="2">
    <source>
        <dbReference type="Proteomes" id="UP001280156"/>
    </source>
</evidence>
<reference evidence="1 2" key="1">
    <citation type="submission" date="2023-08" db="EMBL/GenBank/DDBJ databases">
        <title>Implementing the SeqCode for naming new Mesorhizobium species isolated from Vachellia karroo root nodules.</title>
        <authorList>
            <person name="Van Lill M."/>
        </authorList>
    </citation>
    <scope>NUCLEOTIDE SEQUENCE [LARGE SCALE GENOMIC DNA]</scope>
    <source>
        <strain evidence="1 2">VK2B</strain>
    </source>
</reference>
<dbReference type="Proteomes" id="UP001280156">
    <property type="component" value="Unassembled WGS sequence"/>
</dbReference>
<protein>
    <recommendedName>
        <fullName evidence="3">Transposase IS4-like domain-containing protein</fullName>
    </recommendedName>
</protein>
<dbReference type="InterPro" id="IPR047768">
    <property type="entry name" value="Tn5p-like"/>
</dbReference>
<evidence type="ECO:0008006" key="3">
    <source>
        <dbReference type="Google" id="ProtNLM"/>
    </source>
</evidence>
<dbReference type="SUPFAM" id="SSF53098">
    <property type="entry name" value="Ribonuclease H-like"/>
    <property type="match status" value="1"/>
</dbReference>
<dbReference type="EMBL" id="JAVIIV010000019">
    <property type="protein sequence ID" value="MDX8488343.1"/>
    <property type="molecule type" value="Genomic_DNA"/>
</dbReference>
<accession>A0ABU4YNE0</accession>
<dbReference type="PANTHER" id="PTHR37319">
    <property type="entry name" value="TRANSPOSASE"/>
    <property type="match status" value="1"/>
</dbReference>
<comment type="caution">
    <text evidence="1">The sequence shown here is derived from an EMBL/GenBank/DDBJ whole genome shotgun (WGS) entry which is preliminary data.</text>
</comment>
<gene>
    <name evidence="1" type="ORF">RFM52_24510</name>
</gene>
<proteinExistence type="predicted"/>
<dbReference type="RefSeq" id="WP_320298661.1">
    <property type="nucleotide sequence ID" value="NZ_JAVIIU010000018.1"/>
</dbReference>
<dbReference type="InterPro" id="IPR012337">
    <property type="entry name" value="RNaseH-like_sf"/>
</dbReference>
<name>A0ABU4YNE0_9HYPH</name>